<dbReference type="PANTHER" id="PTHR43215:SF14">
    <property type="entry name" value="RADIAL SPOKE HEAD 1 HOMOLOG"/>
    <property type="match status" value="1"/>
</dbReference>
<comment type="caution">
    <text evidence="2">The sequence shown here is derived from an EMBL/GenBank/DDBJ whole genome shotgun (WGS) entry which is preliminary data.</text>
</comment>
<dbReference type="SUPFAM" id="SSF82185">
    <property type="entry name" value="Histone H3 K4-specific methyltransferase SET7/9 N-terminal domain"/>
    <property type="match status" value="2"/>
</dbReference>
<sequence length="524" mass="59607">MMHILPLDFKILQNAAKVPAPGKSKKRIEFTDLSHSKSYLIAYDSILKSKDASSPKLGYLSSKRFFLIKVSDSEYVKVNKNSFLKRFGISKREFSKQKKLHHGDINPVVVAQIEKAKLLEEHFGYLTPTQRSKIRPDYVIEEHTDGSVFLGHKKDGERSGYGFLKLPDGKMFEGHFKEGQFHGKGFMSDPKGDRYAYTFKNGQKEGIAKITFANGNIFLGKFKADRMIQGKMTHIHGKKLKAKFTMYSPAEGVLEISKAGRIDRFKGTFDEWGCLKEGSLILFDGSVFNGKFEGWEPHDGHLRYPPGNLFIEYQGSLQPDGKYDHGKLTFHDGSIFEGLFEQGRIKQGHLIYADGREFSGTYDRRGYCEGLLYFPDGRLFAGQCKNGGAPLKGFMQFPEGHHLISYNGTFRHNENFLMGKVSYPDGSWYDGLFDEQGDYKDGIAFYKVNDESQNGIRAQGEMFFPDGRELFEFDGTFYDDGRMKMGELVFADHRTFVGLLDQAGNIIQGKMTYPDGREQEFLDE</sequence>
<dbReference type="InterPro" id="IPR003409">
    <property type="entry name" value="MORN"/>
</dbReference>
<dbReference type="PATRIC" id="fig|83552.4.peg.1195"/>
<accession>A0A0C1EMU9</accession>
<evidence type="ECO:0008006" key="4">
    <source>
        <dbReference type="Google" id="ProtNLM"/>
    </source>
</evidence>
<evidence type="ECO:0000313" key="2">
    <source>
        <dbReference type="EMBL" id="KIA77664.1"/>
    </source>
</evidence>
<evidence type="ECO:0000313" key="3">
    <source>
        <dbReference type="Proteomes" id="UP000031307"/>
    </source>
</evidence>
<proteinExistence type="predicted"/>
<protein>
    <recommendedName>
        <fullName evidence="4">MORN repeat protein</fullName>
    </recommendedName>
</protein>
<keyword evidence="1" id="KW-0677">Repeat</keyword>
<evidence type="ECO:0000256" key="1">
    <source>
        <dbReference type="ARBA" id="ARBA00022737"/>
    </source>
</evidence>
<dbReference type="Gene3D" id="2.20.110.10">
    <property type="entry name" value="Histone H3 K4-specific methyltransferase SET7/9 N-terminal domain"/>
    <property type="match status" value="1"/>
</dbReference>
<dbReference type="EMBL" id="JSAM01000071">
    <property type="protein sequence ID" value="KIA77664.1"/>
    <property type="molecule type" value="Genomic_DNA"/>
</dbReference>
<dbReference type="Proteomes" id="UP000031307">
    <property type="component" value="Unassembled WGS sequence"/>
</dbReference>
<reference evidence="2 3" key="1">
    <citation type="journal article" date="2014" name="Mol. Biol. Evol.">
        <title>Massive expansion of Ubiquitination-related gene families within the Chlamydiae.</title>
        <authorList>
            <person name="Domman D."/>
            <person name="Collingro A."/>
            <person name="Lagkouvardos I."/>
            <person name="Gehre L."/>
            <person name="Weinmaier T."/>
            <person name="Rattei T."/>
            <person name="Subtil A."/>
            <person name="Horn M."/>
        </authorList>
    </citation>
    <scope>NUCLEOTIDE SEQUENCE [LARGE SCALE GENOMIC DNA]</scope>
    <source>
        <strain evidence="2 3">OEW1</strain>
    </source>
</reference>
<dbReference type="Pfam" id="PF02493">
    <property type="entry name" value="MORN"/>
    <property type="match status" value="3"/>
</dbReference>
<organism evidence="2 3">
    <name type="scientific">Parachlamydia acanthamoebae</name>
    <dbReference type="NCBI Taxonomy" id="83552"/>
    <lineage>
        <taxon>Bacteria</taxon>
        <taxon>Pseudomonadati</taxon>
        <taxon>Chlamydiota</taxon>
        <taxon>Chlamydiia</taxon>
        <taxon>Parachlamydiales</taxon>
        <taxon>Parachlamydiaceae</taxon>
        <taxon>Parachlamydia</taxon>
    </lineage>
</organism>
<gene>
    <name evidence="2" type="ORF">DB43_GB00260</name>
</gene>
<name>A0A0C1EMU9_9BACT</name>
<dbReference type="AlphaFoldDB" id="A0A0C1EMU9"/>
<dbReference type="PANTHER" id="PTHR43215">
    <property type="entry name" value="RADIAL SPOKE HEAD 1 HOMOLOG"/>
    <property type="match status" value="1"/>
</dbReference>